<feature type="compositionally biased region" description="Basic residues" evidence="1">
    <location>
        <begin position="11"/>
        <end position="20"/>
    </location>
</feature>
<comment type="caution">
    <text evidence="2">The sequence shown here is derived from an EMBL/GenBank/DDBJ whole genome shotgun (WGS) entry which is preliminary data.</text>
</comment>
<dbReference type="AlphaFoldDB" id="A0A3L6Q914"/>
<dbReference type="EMBL" id="PQIB02000013">
    <property type="protein sequence ID" value="RLM73687.1"/>
    <property type="molecule type" value="Genomic_DNA"/>
</dbReference>
<feature type="compositionally biased region" description="Polar residues" evidence="1">
    <location>
        <begin position="45"/>
        <end position="54"/>
    </location>
</feature>
<feature type="compositionally biased region" description="Basic residues" evidence="1">
    <location>
        <begin position="33"/>
        <end position="42"/>
    </location>
</feature>
<evidence type="ECO:0000313" key="2">
    <source>
        <dbReference type="EMBL" id="RLM73687.1"/>
    </source>
</evidence>
<gene>
    <name evidence="2" type="ORF">C2845_PM15G04330</name>
</gene>
<feature type="compositionally biased region" description="Polar residues" evidence="1">
    <location>
        <begin position="1"/>
        <end position="10"/>
    </location>
</feature>
<feature type="compositionally biased region" description="Basic and acidic residues" evidence="1">
    <location>
        <begin position="21"/>
        <end position="32"/>
    </location>
</feature>
<feature type="region of interest" description="Disordered" evidence="1">
    <location>
        <begin position="1"/>
        <end position="83"/>
    </location>
</feature>
<keyword evidence="3" id="KW-1185">Reference proteome</keyword>
<reference evidence="3" key="1">
    <citation type="journal article" date="2019" name="Nat. Commun.">
        <title>The genome of broomcorn millet.</title>
        <authorList>
            <person name="Zou C."/>
            <person name="Miki D."/>
            <person name="Li D."/>
            <person name="Tang Q."/>
            <person name="Xiao L."/>
            <person name="Rajput S."/>
            <person name="Deng P."/>
            <person name="Jia W."/>
            <person name="Huang R."/>
            <person name="Zhang M."/>
            <person name="Sun Y."/>
            <person name="Hu J."/>
            <person name="Fu X."/>
            <person name="Schnable P.S."/>
            <person name="Li F."/>
            <person name="Zhang H."/>
            <person name="Feng B."/>
            <person name="Zhu X."/>
            <person name="Liu R."/>
            <person name="Schnable J.C."/>
            <person name="Zhu J.-K."/>
            <person name="Zhang H."/>
        </authorList>
    </citation>
    <scope>NUCLEOTIDE SEQUENCE [LARGE SCALE GENOMIC DNA]</scope>
</reference>
<dbReference type="Proteomes" id="UP000275267">
    <property type="component" value="Unassembled WGS sequence"/>
</dbReference>
<evidence type="ECO:0000313" key="3">
    <source>
        <dbReference type="Proteomes" id="UP000275267"/>
    </source>
</evidence>
<proteinExistence type="predicted"/>
<evidence type="ECO:0000256" key="1">
    <source>
        <dbReference type="SAM" id="MobiDB-lite"/>
    </source>
</evidence>
<protein>
    <submittedName>
        <fullName evidence="2">Uncharacterized protein</fullName>
    </submittedName>
</protein>
<sequence>MLGASQTAHHISTRINKKLPKALDRRGKETSKKRQPTTKRVKSSADGNQQETPKSSPPKRPIETSKKKQPAIKWFKPPMAERC</sequence>
<accession>A0A3L6Q914</accession>
<name>A0A3L6Q914_PANMI</name>
<organism evidence="2 3">
    <name type="scientific">Panicum miliaceum</name>
    <name type="common">Proso millet</name>
    <name type="synonym">Broomcorn millet</name>
    <dbReference type="NCBI Taxonomy" id="4540"/>
    <lineage>
        <taxon>Eukaryota</taxon>
        <taxon>Viridiplantae</taxon>
        <taxon>Streptophyta</taxon>
        <taxon>Embryophyta</taxon>
        <taxon>Tracheophyta</taxon>
        <taxon>Spermatophyta</taxon>
        <taxon>Magnoliopsida</taxon>
        <taxon>Liliopsida</taxon>
        <taxon>Poales</taxon>
        <taxon>Poaceae</taxon>
        <taxon>PACMAD clade</taxon>
        <taxon>Panicoideae</taxon>
        <taxon>Panicodae</taxon>
        <taxon>Paniceae</taxon>
        <taxon>Panicinae</taxon>
        <taxon>Panicum</taxon>
        <taxon>Panicum sect. Panicum</taxon>
    </lineage>
</organism>